<reference evidence="2" key="1">
    <citation type="submission" date="2022-12" db="EMBL/GenBank/DDBJ databases">
        <title>Reference genome sequencing for broad-spectrum identification of bacterial and archaeal isolates by mass spectrometry.</title>
        <authorList>
            <person name="Sekiguchi Y."/>
            <person name="Tourlousse D.M."/>
        </authorList>
    </citation>
    <scope>NUCLEOTIDE SEQUENCE</scope>
    <source>
        <strain evidence="2">10succ1</strain>
    </source>
</reference>
<sequence length="339" mass="39342">MKKSIILAALLIAGATSYTTLGAEEKKWNLDAGINHTERQQGRITSRVYDEGYPGADDLIEDGDVTSVFTTIGYKFNDRWAVDYKYAYDYIDNNDQFGRGNDKDSGQYITHTARLIRTFEPFMLWNKDWDSSLWIAGRNYRESSIQGNGEYQYRGYTSNRFLANANMNTELAEQTHLDLNYQYQFRDYDYDDGVQSSNQHRHYITATVNHAFTESWYISIGNTLYLRQEVSESKNYGEWDYEYTLGHNYPLSGGYTLNTELTAWGELGLWEKGYRQVQDHDQAELVFMPKIKKTYDLADDMTLSAYAGAGYVYGYDTRTNRKMYSGFEGRFGAVYSYNF</sequence>
<protein>
    <submittedName>
        <fullName evidence="2">Uncharacterized protein</fullName>
    </submittedName>
</protein>
<dbReference type="RefSeq" id="WP_281835716.1">
    <property type="nucleotide sequence ID" value="NZ_BSDY01000008.1"/>
</dbReference>
<keyword evidence="3" id="KW-1185">Reference proteome</keyword>
<organism evidence="2 3">
    <name type="scientific">Propionigenium maris DSM 9537</name>
    <dbReference type="NCBI Taxonomy" id="1123000"/>
    <lineage>
        <taxon>Bacteria</taxon>
        <taxon>Fusobacteriati</taxon>
        <taxon>Fusobacteriota</taxon>
        <taxon>Fusobacteriia</taxon>
        <taxon>Fusobacteriales</taxon>
        <taxon>Fusobacteriaceae</taxon>
        <taxon>Propionigenium</taxon>
    </lineage>
</organism>
<proteinExistence type="predicted"/>
<feature type="signal peptide" evidence="1">
    <location>
        <begin position="1"/>
        <end position="22"/>
    </location>
</feature>
<comment type="caution">
    <text evidence="2">The sequence shown here is derived from an EMBL/GenBank/DDBJ whole genome shotgun (WGS) entry which is preliminary data.</text>
</comment>
<dbReference type="AlphaFoldDB" id="A0A9W6GM85"/>
<evidence type="ECO:0000313" key="2">
    <source>
        <dbReference type="EMBL" id="GLI56520.1"/>
    </source>
</evidence>
<gene>
    <name evidence="2" type="ORF">PM10SUCC1_20340</name>
</gene>
<dbReference type="Proteomes" id="UP001144471">
    <property type="component" value="Unassembled WGS sequence"/>
</dbReference>
<evidence type="ECO:0000313" key="3">
    <source>
        <dbReference type="Proteomes" id="UP001144471"/>
    </source>
</evidence>
<feature type="chain" id="PRO_5040738299" evidence="1">
    <location>
        <begin position="23"/>
        <end position="339"/>
    </location>
</feature>
<accession>A0A9W6GM85</accession>
<evidence type="ECO:0000256" key="1">
    <source>
        <dbReference type="SAM" id="SignalP"/>
    </source>
</evidence>
<dbReference type="EMBL" id="BSDY01000008">
    <property type="protein sequence ID" value="GLI56520.1"/>
    <property type="molecule type" value="Genomic_DNA"/>
</dbReference>
<name>A0A9W6GM85_9FUSO</name>
<keyword evidence="1" id="KW-0732">Signal</keyword>